<evidence type="ECO:0000256" key="5">
    <source>
        <dbReference type="SAM" id="MobiDB-lite"/>
    </source>
</evidence>
<feature type="transmembrane region" description="Helical" evidence="6">
    <location>
        <begin position="84"/>
        <end position="108"/>
    </location>
</feature>
<accession>A0A1B6M575</accession>
<dbReference type="GO" id="GO:0015179">
    <property type="term" value="F:L-amino acid transmembrane transporter activity"/>
    <property type="evidence" value="ECO:0007669"/>
    <property type="project" value="TreeGrafter"/>
</dbReference>
<dbReference type="InterPro" id="IPR013057">
    <property type="entry name" value="AA_transpt_TM"/>
</dbReference>
<feature type="transmembrane region" description="Helical" evidence="6">
    <location>
        <begin position="252"/>
        <end position="272"/>
    </location>
</feature>
<feature type="transmembrane region" description="Helical" evidence="6">
    <location>
        <begin position="211"/>
        <end position="232"/>
    </location>
</feature>
<dbReference type="EMBL" id="GEBQ01008924">
    <property type="protein sequence ID" value="JAT31053.1"/>
    <property type="molecule type" value="Transcribed_RNA"/>
</dbReference>
<feature type="transmembrane region" description="Helical" evidence="6">
    <location>
        <begin position="328"/>
        <end position="351"/>
    </location>
</feature>
<proteinExistence type="predicted"/>
<name>A0A1B6M575_9HEMI</name>
<protein>
    <recommendedName>
        <fullName evidence="7">Amino acid transporter transmembrane domain-containing protein</fullName>
    </recommendedName>
</protein>
<evidence type="ECO:0000256" key="6">
    <source>
        <dbReference type="SAM" id="Phobius"/>
    </source>
</evidence>
<evidence type="ECO:0000256" key="2">
    <source>
        <dbReference type="ARBA" id="ARBA00022692"/>
    </source>
</evidence>
<organism evidence="8">
    <name type="scientific">Graphocephala atropunctata</name>
    <dbReference type="NCBI Taxonomy" id="36148"/>
    <lineage>
        <taxon>Eukaryota</taxon>
        <taxon>Metazoa</taxon>
        <taxon>Ecdysozoa</taxon>
        <taxon>Arthropoda</taxon>
        <taxon>Hexapoda</taxon>
        <taxon>Insecta</taxon>
        <taxon>Pterygota</taxon>
        <taxon>Neoptera</taxon>
        <taxon>Paraneoptera</taxon>
        <taxon>Hemiptera</taxon>
        <taxon>Auchenorrhyncha</taxon>
        <taxon>Membracoidea</taxon>
        <taxon>Cicadellidae</taxon>
        <taxon>Cicadellinae</taxon>
        <taxon>Cicadellini</taxon>
        <taxon>Graphocephala</taxon>
    </lineage>
</organism>
<dbReference type="GO" id="GO:0005774">
    <property type="term" value="C:vacuolar membrane"/>
    <property type="evidence" value="ECO:0007669"/>
    <property type="project" value="TreeGrafter"/>
</dbReference>
<reference evidence="8" key="1">
    <citation type="submission" date="2015-11" db="EMBL/GenBank/DDBJ databases">
        <title>De novo transcriptome assembly of four potential Pierce s Disease insect vectors from Arizona vineyards.</title>
        <authorList>
            <person name="Tassone E.E."/>
        </authorList>
    </citation>
    <scope>NUCLEOTIDE SEQUENCE</scope>
</reference>
<feature type="domain" description="Amino acid transporter transmembrane" evidence="7">
    <location>
        <begin position="57"/>
        <end position="457"/>
    </location>
</feature>
<dbReference type="PANTHER" id="PTHR22950:SF349">
    <property type="entry name" value="AMINO ACID TRANSPORTER TRANSMEMBRANE DOMAIN-CONTAINING PROTEIN"/>
    <property type="match status" value="1"/>
</dbReference>
<evidence type="ECO:0000313" key="8">
    <source>
        <dbReference type="EMBL" id="JAT31053.1"/>
    </source>
</evidence>
<evidence type="ECO:0000256" key="4">
    <source>
        <dbReference type="ARBA" id="ARBA00023136"/>
    </source>
</evidence>
<feature type="region of interest" description="Disordered" evidence="5">
    <location>
        <begin position="1"/>
        <end position="37"/>
    </location>
</feature>
<dbReference type="Pfam" id="PF01490">
    <property type="entry name" value="Aa_trans"/>
    <property type="match status" value="1"/>
</dbReference>
<feature type="transmembrane region" description="Helical" evidence="6">
    <location>
        <begin position="150"/>
        <end position="170"/>
    </location>
</feature>
<evidence type="ECO:0000256" key="3">
    <source>
        <dbReference type="ARBA" id="ARBA00022989"/>
    </source>
</evidence>
<feature type="transmembrane region" description="Helical" evidence="6">
    <location>
        <begin position="182"/>
        <end position="204"/>
    </location>
</feature>
<feature type="transmembrane region" description="Helical" evidence="6">
    <location>
        <begin position="437"/>
        <end position="458"/>
    </location>
</feature>
<sequence length="467" mass="52095">MANHGTDNKAMVWESNDQLTMGSRMSPGKTEDNRPPVDPLPTVESVGHMQRPKYPTTYVETLENHLKSNIASGMFAMGDAFKNAGLLLAPVLTMFLGVLCVFNQHILVNSANKMRERRKLNYYPNFDDTVELCFDAGPPFFERHAKNGRLAVNFFVTIAQLGFCCVYIVFVTSTTQQILHYFGYAMEIHLNMVITEMFIIVTILIRNLKYVAPLSLFATVTMVIGIALTLYISTEDIPPIADRRAVASLSQLPLFFGTVVYAYEGISLVLPLQTEMKNPEKFSTPLGVLNVGNLIVTLLLLSIGFIGYLKYGEAVEGSLTLNLPYDYMLSQCVKIAIAVGMLLTYPIMFYVPNAVVWTAVVKRWGPFERPILYEYLVRILLSLVTFVMAEVIPNLSVFISLVGAVSSTALALVFPPLCDLAVRWSDQDFGPFAWRKIVDYITLVVAAFGFCTGTYYSMVEIVSSLRS</sequence>
<keyword evidence="4 6" id="KW-0472">Membrane</keyword>
<dbReference type="AlphaFoldDB" id="A0A1B6M575"/>
<keyword evidence="2 6" id="KW-0812">Transmembrane</keyword>
<comment type="subcellular location">
    <subcellularLocation>
        <location evidence="1">Membrane</location>
        <topology evidence="1">Multi-pass membrane protein</topology>
    </subcellularLocation>
</comment>
<gene>
    <name evidence="8" type="ORF">g.24004</name>
</gene>
<evidence type="ECO:0000259" key="7">
    <source>
        <dbReference type="Pfam" id="PF01490"/>
    </source>
</evidence>
<feature type="transmembrane region" description="Helical" evidence="6">
    <location>
        <begin position="284"/>
        <end position="308"/>
    </location>
</feature>
<evidence type="ECO:0000256" key="1">
    <source>
        <dbReference type="ARBA" id="ARBA00004141"/>
    </source>
</evidence>
<keyword evidence="3 6" id="KW-1133">Transmembrane helix</keyword>
<feature type="transmembrane region" description="Helical" evidence="6">
    <location>
        <begin position="395"/>
        <end position="417"/>
    </location>
</feature>
<dbReference type="PANTHER" id="PTHR22950">
    <property type="entry name" value="AMINO ACID TRANSPORTER"/>
    <property type="match status" value="1"/>
</dbReference>